<feature type="transmembrane region" description="Helical" evidence="2">
    <location>
        <begin position="222"/>
        <end position="241"/>
    </location>
</feature>
<keyword evidence="2" id="KW-1133">Transmembrane helix</keyword>
<dbReference type="GO" id="GO:0080120">
    <property type="term" value="P:CAAX-box protein maturation"/>
    <property type="evidence" value="ECO:0007669"/>
    <property type="project" value="UniProtKB-ARBA"/>
</dbReference>
<reference evidence="4" key="2">
    <citation type="submission" date="2021-04" db="EMBL/GenBank/DDBJ databases">
        <authorList>
            <person name="Gilroy R."/>
        </authorList>
    </citation>
    <scope>NUCLEOTIDE SEQUENCE</scope>
    <source>
        <strain evidence="4">ChiHejej3B27-2180</strain>
    </source>
</reference>
<evidence type="ECO:0000313" key="4">
    <source>
        <dbReference type="EMBL" id="HIW70153.1"/>
    </source>
</evidence>
<keyword evidence="4" id="KW-0482">Metalloprotease</keyword>
<feature type="transmembrane region" description="Helical" evidence="2">
    <location>
        <begin position="46"/>
        <end position="65"/>
    </location>
</feature>
<evidence type="ECO:0000313" key="5">
    <source>
        <dbReference type="Proteomes" id="UP000886878"/>
    </source>
</evidence>
<dbReference type="AlphaFoldDB" id="A0A9D1U2U5"/>
<feature type="domain" description="CAAX prenyl protease 2/Lysostaphin resistance protein A-like" evidence="3">
    <location>
        <begin position="159"/>
        <end position="256"/>
    </location>
</feature>
<name>A0A9D1U2U5_9LACO</name>
<dbReference type="PANTHER" id="PTHR36435">
    <property type="entry name" value="SLR1288 PROTEIN"/>
    <property type="match status" value="1"/>
</dbReference>
<keyword evidence="4" id="KW-0645">Protease</keyword>
<dbReference type="GO" id="GO:0008237">
    <property type="term" value="F:metallopeptidase activity"/>
    <property type="evidence" value="ECO:0007669"/>
    <property type="project" value="UniProtKB-KW"/>
</dbReference>
<feature type="transmembrane region" description="Helical" evidence="2">
    <location>
        <begin position="77"/>
        <end position="96"/>
    </location>
</feature>
<sequence length="326" mass="37403">MTRQIIVLLYLPARGILTLTLLYYMVMFSPFASVIGSAIDWTIARVIMLMYWAFVVIDTIPLVYPENLTGSRFLQQGLHAGLFSSVAFFIMVTTLMRGWRLSWPGLKPHWHTDISVWVIVFMVVFDLAFTFWNAFNIPTKWWELLTQYQLSGLHFNRLLAMQAAAAGIGEETLFRFGILGVLLAGLRNVSQKVPLSLLISSALFGLLHYTNMPAQEFDVTTIQVLAAFGTGLFFGCVYLYTGQLWMTILMHFLIDWTSFMSLGAPLVVGHATGIEWLAVIFQLIVEVTIFIWMLFGNRRHAMERHASRFTGRRQRFDYVLPDYEFH</sequence>
<evidence type="ECO:0000256" key="2">
    <source>
        <dbReference type="SAM" id="Phobius"/>
    </source>
</evidence>
<feature type="transmembrane region" description="Helical" evidence="2">
    <location>
        <begin position="248"/>
        <end position="268"/>
    </location>
</feature>
<keyword evidence="4" id="KW-0378">Hydrolase</keyword>
<feature type="transmembrane region" description="Helical" evidence="2">
    <location>
        <begin position="274"/>
        <end position="295"/>
    </location>
</feature>
<dbReference type="PANTHER" id="PTHR36435:SF1">
    <property type="entry name" value="CAAX AMINO TERMINAL PROTEASE FAMILY PROTEIN"/>
    <property type="match status" value="1"/>
</dbReference>
<feature type="transmembrane region" description="Helical" evidence="2">
    <location>
        <begin position="193"/>
        <end position="210"/>
    </location>
</feature>
<evidence type="ECO:0000256" key="1">
    <source>
        <dbReference type="ARBA" id="ARBA00009067"/>
    </source>
</evidence>
<feature type="transmembrane region" description="Helical" evidence="2">
    <location>
        <begin position="116"/>
        <end position="135"/>
    </location>
</feature>
<gene>
    <name evidence="4" type="ORF">H9876_02045</name>
</gene>
<feature type="transmembrane region" description="Helical" evidence="2">
    <location>
        <begin position="7"/>
        <end position="26"/>
    </location>
</feature>
<organism evidence="4 5">
    <name type="scientific">Candidatus Limosilactobacillus merdipullorum</name>
    <dbReference type="NCBI Taxonomy" id="2838653"/>
    <lineage>
        <taxon>Bacteria</taxon>
        <taxon>Bacillati</taxon>
        <taxon>Bacillota</taxon>
        <taxon>Bacilli</taxon>
        <taxon>Lactobacillales</taxon>
        <taxon>Lactobacillaceae</taxon>
        <taxon>Limosilactobacillus</taxon>
    </lineage>
</organism>
<accession>A0A9D1U2U5</accession>
<comment type="caution">
    <text evidence="4">The sequence shown here is derived from an EMBL/GenBank/DDBJ whole genome shotgun (WGS) entry which is preliminary data.</text>
</comment>
<dbReference type="Pfam" id="PF02517">
    <property type="entry name" value="Rce1-like"/>
    <property type="match status" value="1"/>
</dbReference>
<evidence type="ECO:0000259" key="3">
    <source>
        <dbReference type="Pfam" id="PF02517"/>
    </source>
</evidence>
<keyword evidence="2" id="KW-0472">Membrane</keyword>
<keyword evidence="2" id="KW-0812">Transmembrane</keyword>
<proteinExistence type="inferred from homology"/>
<reference evidence="4" key="1">
    <citation type="journal article" date="2021" name="PeerJ">
        <title>Extensive microbial diversity within the chicken gut microbiome revealed by metagenomics and culture.</title>
        <authorList>
            <person name="Gilroy R."/>
            <person name="Ravi A."/>
            <person name="Getino M."/>
            <person name="Pursley I."/>
            <person name="Horton D.L."/>
            <person name="Alikhan N.F."/>
            <person name="Baker D."/>
            <person name="Gharbi K."/>
            <person name="Hall N."/>
            <person name="Watson M."/>
            <person name="Adriaenssens E.M."/>
            <person name="Foster-Nyarko E."/>
            <person name="Jarju S."/>
            <person name="Secka A."/>
            <person name="Antonio M."/>
            <person name="Oren A."/>
            <person name="Chaudhuri R.R."/>
            <person name="La Ragione R."/>
            <person name="Hildebrand F."/>
            <person name="Pallen M.J."/>
        </authorList>
    </citation>
    <scope>NUCLEOTIDE SEQUENCE</scope>
    <source>
        <strain evidence="4">ChiHejej3B27-2180</strain>
    </source>
</reference>
<dbReference type="InterPro" id="IPR003675">
    <property type="entry name" value="Rce1/LyrA-like_dom"/>
</dbReference>
<comment type="similarity">
    <text evidence="1">Belongs to the UPF0177 family.</text>
</comment>
<dbReference type="EMBL" id="DXGK01000038">
    <property type="protein sequence ID" value="HIW70153.1"/>
    <property type="molecule type" value="Genomic_DNA"/>
</dbReference>
<dbReference type="GO" id="GO:0004175">
    <property type="term" value="F:endopeptidase activity"/>
    <property type="evidence" value="ECO:0007669"/>
    <property type="project" value="UniProtKB-ARBA"/>
</dbReference>
<dbReference type="InterPro" id="IPR052710">
    <property type="entry name" value="CAAX_protease"/>
</dbReference>
<dbReference type="Proteomes" id="UP000886878">
    <property type="component" value="Unassembled WGS sequence"/>
</dbReference>
<protein>
    <submittedName>
        <fullName evidence="4">CPBP family intramembrane metalloprotease</fullName>
    </submittedName>
</protein>